<dbReference type="Gene3D" id="1.10.579.10">
    <property type="entry name" value="DNA Cyclobutane Dipyrimidine Photolyase, subunit A, domain 3"/>
    <property type="match status" value="1"/>
</dbReference>
<dbReference type="PANTHER" id="PTHR38657">
    <property type="entry name" value="SLR1343 PROTEIN"/>
    <property type="match status" value="1"/>
</dbReference>
<dbReference type="EMBL" id="MN740490">
    <property type="protein sequence ID" value="QHU29516.1"/>
    <property type="molecule type" value="Genomic_DNA"/>
</dbReference>
<dbReference type="InterPro" id="IPR007357">
    <property type="entry name" value="PhrB-like"/>
</dbReference>
<sequence>MKIFLILPMHLFENNKYLQQMDKIYIIEDFSNYQHKQKLMLHRASMKYYYDKISKNNKNVIYIDYSNINYDKICMGCDIYLFDPIDKPIIKKLSKYNIKIIDTPAFIETREDLEEYRNNFTNKKNYYHDRSFYKWMRKKLNLLMDGDKPVGDKWSYDKENRNAFGKDYKEEKIKTYTNEYITEAREYVNKNFKHNFGNTDNFYYPITHEETRDHLRKFIIKRFETFGKYQDAISKKVIFGSHSVLSPMLNIGLITPVTIITEVMNYYNKNKTTSLITTEAFIRQLIGWRSYTRFIYIYHGEEMMKMNNLNHHNKLPKSWYNETGNFPIINDMISKVKEYAYLHHIERLMIMGNLALLLQIDPNEIYKWFMICFIDAYEWVMVPNVYGMSQYSLKSISMMTRPYISSSNYIKKMSDYKNEKWFNLWDALYWYFLLTHTELLNKIYAFKAQINYLKRMDDNKKENYIKLAKTIV</sequence>
<reference evidence="1" key="1">
    <citation type="journal article" date="2020" name="Nature">
        <title>Giant virus diversity and host interactions through global metagenomics.</title>
        <authorList>
            <person name="Schulz F."/>
            <person name="Roux S."/>
            <person name="Paez-Espino D."/>
            <person name="Jungbluth S."/>
            <person name="Walsh D.A."/>
            <person name="Denef V.J."/>
            <person name="McMahon K.D."/>
            <person name="Konstantinidis K.T."/>
            <person name="Eloe-Fadrosh E.A."/>
            <person name="Kyrpides N.C."/>
            <person name="Woyke T."/>
        </authorList>
    </citation>
    <scope>NUCLEOTIDE SEQUENCE</scope>
    <source>
        <strain evidence="1">GVMAG-M-3300027804-48</strain>
    </source>
</reference>
<dbReference type="AlphaFoldDB" id="A0A6C0LEU3"/>
<dbReference type="InterPro" id="IPR052551">
    <property type="entry name" value="UV-DNA_repair_photolyase"/>
</dbReference>
<protein>
    <submittedName>
        <fullName evidence="1">Uncharacterized protein</fullName>
    </submittedName>
</protein>
<dbReference type="Pfam" id="PF04244">
    <property type="entry name" value="DPRP"/>
    <property type="match status" value="1"/>
</dbReference>
<name>A0A6C0LEU3_9ZZZZ</name>
<accession>A0A6C0LEU3</accession>
<dbReference type="Gene3D" id="1.25.40.80">
    <property type="match status" value="1"/>
</dbReference>
<evidence type="ECO:0000313" key="1">
    <source>
        <dbReference type="EMBL" id="QHU29516.1"/>
    </source>
</evidence>
<dbReference type="Gene3D" id="1.10.10.1710">
    <property type="entry name" value="Deoxyribodipyrimidine photolyase-related"/>
    <property type="match status" value="1"/>
</dbReference>
<organism evidence="1">
    <name type="scientific">viral metagenome</name>
    <dbReference type="NCBI Taxonomy" id="1070528"/>
    <lineage>
        <taxon>unclassified sequences</taxon>
        <taxon>metagenomes</taxon>
        <taxon>organismal metagenomes</taxon>
    </lineage>
</organism>
<dbReference type="Gene3D" id="3.40.50.620">
    <property type="entry name" value="HUPs"/>
    <property type="match status" value="1"/>
</dbReference>
<dbReference type="SUPFAM" id="SSF48173">
    <property type="entry name" value="Cryptochrome/photolyase FAD-binding domain"/>
    <property type="match status" value="1"/>
</dbReference>
<dbReference type="InterPro" id="IPR036134">
    <property type="entry name" value="Crypto/Photolyase_FAD-like_sf"/>
</dbReference>
<dbReference type="InterPro" id="IPR014729">
    <property type="entry name" value="Rossmann-like_a/b/a_fold"/>
</dbReference>
<proteinExistence type="predicted"/>
<dbReference type="PANTHER" id="PTHR38657:SF1">
    <property type="entry name" value="SLR1343 PROTEIN"/>
    <property type="match status" value="1"/>
</dbReference>